<evidence type="ECO:0000313" key="2">
    <source>
        <dbReference type="EMBL" id="QDH20365.1"/>
    </source>
</evidence>
<sequence>MTIIKSNKKYAGVSFASLLLLLLLTASDISEQPRAAADPAAALHPVFLPKEPVPARKSPTGREFECAEGKGIEFLPNENNDTQVQLIPTYKSGERPTISLLHSK</sequence>
<keyword evidence="3" id="KW-1185">Reference proteome</keyword>
<name>A0A4Y6UWH6_SACBS</name>
<organism evidence="2 3">
    <name type="scientific">Saccharibacillus brassicae</name>
    <dbReference type="NCBI Taxonomy" id="2583377"/>
    <lineage>
        <taxon>Bacteria</taxon>
        <taxon>Bacillati</taxon>
        <taxon>Bacillota</taxon>
        <taxon>Bacilli</taxon>
        <taxon>Bacillales</taxon>
        <taxon>Paenibacillaceae</taxon>
        <taxon>Saccharibacillus</taxon>
    </lineage>
</organism>
<dbReference type="KEGG" id="saca:FFV09_05505"/>
<keyword evidence="1" id="KW-0732">Signal</keyword>
<dbReference type="EMBL" id="CP041217">
    <property type="protein sequence ID" value="QDH20365.1"/>
    <property type="molecule type" value="Genomic_DNA"/>
</dbReference>
<protein>
    <submittedName>
        <fullName evidence="2">Uncharacterized protein</fullName>
    </submittedName>
</protein>
<proteinExistence type="predicted"/>
<dbReference type="RefSeq" id="WP_141446814.1">
    <property type="nucleotide sequence ID" value="NZ_CP041217.1"/>
</dbReference>
<feature type="signal peptide" evidence="1">
    <location>
        <begin position="1"/>
        <end position="26"/>
    </location>
</feature>
<evidence type="ECO:0000313" key="3">
    <source>
        <dbReference type="Proteomes" id="UP000316968"/>
    </source>
</evidence>
<gene>
    <name evidence="2" type="ORF">FFV09_05505</name>
</gene>
<dbReference type="Proteomes" id="UP000316968">
    <property type="component" value="Chromosome"/>
</dbReference>
<dbReference type="AlphaFoldDB" id="A0A4Y6UWH6"/>
<evidence type="ECO:0000256" key="1">
    <source>
        <dbReference type="SAM" id="SignalP"/>
    </source>
</evidence>
<reference evidence="2 3" key="1">
    <citation type="submission" date="2019-06" db="EMBL/GenBank/DDBJ databases">
        <title>Saccharibacillus brassicae sp. nov., an endophytic bacterium isolated from Chinese cabbage seeds (Brassica pekinensis).</title>
        <authorList>
            <person name="Jiang L."/>
            <person name="Lee J."/>
            <person name="Kim S.W."/>
        </authorList>
    </citation>
    <scope>NUCLEOTIDE SEQUENCE [LARGE SCALE GENOMIC DNA]</scope>
    <source>
        <strain evidence="3">KCTC 43072 / ATSA2</strain>
    </source>
</reference>
<feature type="chain" id="PRO_5039728052" evidence="1">
    <location>
        <begin position="27"/>
        <end position="104"/>
    </location>
</feature>
<accession>A0A4Y6UWH6</accession>